<keyword evidence="2 6" id="KW-0812">Transmembrane</keyword>
<comment type="caution">
    <text evidence="8">The sequence shown here is derived from an EMBL/GenBank/DDBJ whole genome shotgun (WGS) entry which is preliminary data.</text>
</comment>
<keyword evidence="4 6" id="KW-0472">Membrane</keyword>
<dbReference type="PANTHER" id="PTHR33048">
    <property type="entry name" value="PTH11-LIKE INTEGRAL MEMBRANE PROTEIN (AFU_ORTHOLOGUE AFUA_5G11245)"/>
    <property type="match status" value="1"/>
</dbReference>
<dbReference type="PANTHER" id="PTHR33048:SF141">
    <property type="entry name" value="INTEGRAL MEMBRANE PROTEIN-RELATED"/>
    <property type="match status" value="1"/>
</dbReference>
<gene>
    <name evidence="8" type="ORF">N7494_000701</name>
</gene>
<comment type="similarity">
    <text evidence="5">Belongs to the SAT4 family.</text>
</comment>
<reference evidence="8 9" key="1">
    <citation type="journal article" date="2023" name="IMA Fungus">
        <title>Comparative genomic study of the Penicillium genus elucidates a diverse pangenome and 15 lateral gene transfer events.</title>
        <authorList>
            <person name="Petersen C."/>
            <person name="Sorensen T."/>
            <person name="Nielsen M.R."/>
            <person name="Sondergaard T.E."/>
            <person name="Sorensen J.L."/>
            <person name="Fitzpatrick D.A."/>
            <person name="Frisvad J.C."/>
            <person name="Nielsen K.L."/>
        </authorList>
    </citation>
    <scope>NUCLEOTIDE SEQUENCE [LARGE SCALE GENOMIC DNA]</scope>
    <source>
        <strain evidence="8 9">IBT 35679</strain>
    </source>
</reference>
<dbReference type="Proteomes" id="UP001220324">
    <property type="component" value="Unassembled WGS sequence"/>
</dbReference>
<feature type="transmembrane region" description="Helical" evidence="6">
    <location>
        <begin position="164"/>
        <end position="183"/>
    </location>
</feature>
<feature type="transmembrane region" description="Helical" evidence="6">
    <location>
        <begin position="129"/>
        <end position="157"/>
    </location>
</feature>
<dbReference type="AlphaFoldDB" id="A0AAD6GK26"/>
<evidence type="ECO:0000256" key="6">
    <source>
        <dbReference type="SAM" id="Phobius"/>
    </source>
</evidence>
<dbReference type="InterPro" id="IPR052337">
    <property type="entry name" value="SAT4-like"/>
</dbReference>
<dbReference type="InterPro" id="IPR049326">
    <property type="entry name" value="Rhodopsin_dom_fungi"/>
</dbReference>
<evidence type="ECO:0000256" key="5">
    <source>
        <dbReference type="ARBA" id="ARBA00038359"/>
    </source>
</evidence>
<keyword evidence="9" id="KW-1185">Reference proteome</keyword>
<comment type="subcellular location">
    <subcellularLocation>
        <location evidence="1">Membrane</location>
        <topology evidence="1">Multi-pass membrane protein</topology>
    </subcellularLocation>
</comment>
<evidence type="ECO:0000313" key="9">
    <source>
        <dbReference type="Proteomes" id="UP001220324"/>
    </source>
</evidence>
<feature type="transmembrane region" description="Helical" evidence="6">
    <location>
        <begin position="245"/>
        <end position="264"/>
    </location>
</feature>
<accession>A0AAD6GK26</accession>
<protein>
    <recommendedName>
        <fullName evidence="7">Rhodopsin domain-containing protein</fullName>
    </recommendedName>
</protein>
<keyword evidence="3 6" id="KW-1133">Transmembrane helix</keyword>
<proteinExistence type="inferred from homology"/>
<feature type="transmembrane region" description="Helical" evidence="6">
    <location>
        <begin position="209"/>
        <end position="233"/>
    </location>
</feature>
<evidence type="ECO:0000256" key="3">
    <source>
        <dbReference type="ARBA" id="ARBA00022989"/>
    </source>
</evidence>
<feature type="transmembrane region" description="Helical" evidence="6">
    <location>
        <begin position="276"/>
        <end position="300"/>
    </location>
</feature>
<name>A0AAD6GK26_9EURO</name>
<evidence type="ECO:0000256" key="1">
    <source>
        <dbReference type="ARBA" id="ARBA00004141"/>
    </source>
</evidence>
<dbReference type="Pfam" id="PF20684">
    <property type="entry name" value="Fung_rhodopsin"/>
    <property type="match status" value="1"/>
</dbReference>
<evidence type="ECO:0000259" key="7">
    <source>
        <dbReference type="Pfam" id="PF20684"/>
    </source>
</evidence>
<feature type="domain" description="Rhodopsin" evidence="7">
    <location>
        <begin position="96"/>
        <end position="297"/>
    </location>
</feature>
<feature type="non-terminal residue" evidence="8">
    <location>
        <position position="1"/>
    </location>
</feature>
<dbReference type="EMBL" id="JAQIZZ010000001">
    <property type="protein sequence ID" value="KAJ5556786.1"/>
    <property type="molecule type" value="Genomic_DNA"/>
</dbReference>
<feature type="transmembrane region" description="Helical" evidence="6">
    <location>
        <begin position="88"/>
        <end position="109"/>
    </location>
</feature>
<organism evidence="8 9">
    <name type="scientific">Penicillium frequentans</name>
    <dbReference type="NCBI Taxonomy" id="3151616"/>
    <lineage>
        <taxon>Eukaryota</taxon>
        <taxon>Fungi</taxon>
        <taxon>Dikarya</taxon>
        <taxon>Ascomycota</taxon>
        <taxon>Pezizomycotina</taxon>
        <taxon>Eurotiomycetes</taxon>
        <taxon>Eurotiomycetidae</taxon>
        <taxon>Eurotiales</taxon>
        <taxon>Aspergillaceae</taxon>
        <taxon>Penicillium</taxon>
    </lineage>
</organism>
<evidence type="ECO:0000256" key="2">
    <source>
        <dbReference type="ARBA" id="ARBA00022692"/>
    </source>
</evidence>
<evidence type="ECO:0000256" key="4">
    <source>
        <dbReference type="ARBA" id="ARBA00023136"/>
    </source>
</evidence>
<sequence>IIPKEIGKVPLRCVDFKPDLTANFVAKYSIGNTPCLCADEAFQIKLSSCWLGLCTRMEPQSEFQGSQLPTYLNAREYKIHTVQSYSEMHAGTLISFIFATAFFTIRMAAKSLRLGGGWGADDYTLMTAYCFYAFTLVYKAIISLTKISFCLFLLRIFEYSTIRYIIYTLVAVNSAIAITWILLDSFHCIPVHLAWSGWERAESGTCINLITLTLVNGCVNIVVDIFMVFIPTYEVSKLNLSIRKKMGVVVMFGMGLWIPLLTIFPTVKMKAVNHWSVIECQVAIICACLPATRAIVAHYLPDKGSSQ</sequence>
<dbReference type="GO" id="GO:0016020">
    <property type="term" value="C:membrane"/>
    <property type="evidence" value="ECO:0007669"/>
    <property type="project" value="UniProtKB-SubCell"/>
</dbReference>
<evidence type="ECO:0000313" key="8">
    <source>
        <dbReference type="EMBL" id="KAJ5556786.1"/>
    </source>
</evidence>